<keyword evidence="1" id="KW-0472">Membrane</keyword>
<evidence type="ECO:0000256" key="1">
    <source>
        <dbReference type="PROSITE-ProRule" id="PRU00473"/>
    </source>
</evidence>
<dbReference type="Gene3D" id="2.40.160.60">
    <property type="entry name" value="Outer membrane protein transport protein (OMPP1/FadL/TodX)"/>
    <property type="match status" value="1"/>
</dbReference>
<name>A0A532V2Q4_UNCT6</name>
<dbReference type="EMBL" id="NJBO01000013">
    <property type="protein sequence ID" value="TKJ41412.1"/>
    <property type="molecule type" value="Genomic_DNA"/>
</dbReference>
<dbReference type="InterPro" id="IPR036737">
    <property type="entry name" value="OmpA-like_sf"/>
</dbReference>
<dbReference type="CDD" id="cd07185">
    <property type="entry name" value="OmpA_C-like"/>
    <property type="match status" value="1"/>
</dbReference>
<keyword evidence="2" id="KW-0732">Signal</keyword>
<feature type="signal peptide" evidence="2">
    <location>
        <begin position="1"/>
        <end position="19"/>
    </location>
</feature>
<dbReference type="Pfam" id="PF00691">
    <property type="entry name" value="OmpA"/>
    <property type="match status" value="1"/>
</dbReference>
<sequence length="618" mass="67564">MKKTLLILLLVAVAASAQFSDVRGTTAHPLLKIGFGPRAAAMGNAYVGLAQDITALWWNPAGLNQLNTYEALISHHEWLRGIRDEFAALIWPQSPSNTFGFAVNFTSAVGIEHWDEQNQPYTGADSLVMAYEAMLVGSYTRLLGERFGVGASVKGLYENLNGPAGYGGAVDLSLHWKASPVFGLGLAVQNLGPGMFYPGGMYLFPMQAQIGVALTFEDVLYGTNFLVDVRLPFDNNVSVHAGAEVWPLEILAARIGFQSGPQTLGELNYLAGLTGGVGLLLGNYRVDYAIAPYAHLGLTHRLALIAAFGERPRYGGVIVRVIDAETKKTLAAHIKVEGVTRVEKDLAENETWERKGLATGRVSATASKKDYFPSSAQAEIKAGQTAKLVIALSKIPPGGITGRVFDVKTNDPLVATITYEGPKGIKGEVKTDEDGNYTIPALYRGDYALFAQPQHPKYFPQDAAVKVEAAKGARKDFALLREKEVIVFYNVNFETGEARVLPDFYDVLDEIGQIFVDNPAIAVELAGHTDSRPIKTPEFADNLELSQARVEAVREYLIDKFQIDEERLAAKGYGDTQPVASNETEEGMAKNRRVEFKVLTGIEYFHEIRNIRLEEEED</sequence>
<dbReference type="SUPFAM" id="SSF103088">
    <property type="entry name" value="OmpA-like"/>
    <property type="match status" value="1"/>
</dbReference>
<feature type="domain" description="OmpA-like" evidence="3">
    <location>
        <begin position="480"/>
        <end position="602"/>
    </location>
</feature>
<evidence type="ECO:0000313" key="4">
    <source>
        <dbReference type="EMBL" id="TKJ41412.1"/>
    </source>
</evidence>
<dbReference type="SUPFAM" id="SSF49452">
    <property type="entry name" value="Starch-binding domain-like"/>
    <property type="match status" value="1"/>
</dbReference>
<dbReference type="Proteomes" id="UP000317778">
    <property type="component" value="Unassembled WGS sequence"/>
</dbReference>
<evidence type="ECO:0000256" key="2">
    <source>
        <dbReference type="SAM" id="SignalP"/>
    </source>
</evidence>
<organism evidence="4 5">
    <name type="scientific">candidate division TA06 bacterium B3_TA06</name>
    <dbReference type="NCBI Taxonomy" id="2012487"/>
    <lineage>
        <taxon>Bacteria</taxon>
        <taxon>Bacteria division TA06</taxon>
    </lineage>
</organism>
<evidence type="ECO:0000259" key="3">
    <source>
        <dbReference type="PROSITE" id="PS51123"/>
    </source>
</evidence>
<reference evidence="4 5" key="1">
    <citation type="submission" date="2017-06" db="EMBL/GenBank/DDBJ databases">
        <title>Novel microbial phyla capable of carbon fixation and sulfur reduction in deep-sea sediments.</title>
        <authorList>
            <person name="Huang J."/>
            <person name="Baker B."/>
            <person name="Wang Y."/>
        </authorList>
    </citation>
    <scope>NUCLEOTIDE SEQUENCE [LARGE SCALE GENOMIC DNA]</scope>
    <source>
        <strain evidence="4">B3_TA06</strain>
    </source>
</reference>
<dbReference type="PANTHER" id="PTHR30329">
    <property type="entry name" value="STATOR ELEMENT OF FLAGELLAR MOTOR COMPLEX"/>
    <property type="match status" value="1"/>
</dbReference>
<proteinExistence type="predicted"/>
<dbReference type="Gene3D" id="2.60.40.1120">
    <property type="entry name" value="Carboxypeptidase-like, regulatory domain"/>
    <property type="match status" value="1"/>
</dbReference>
<feature type="chain" id="PRO_5022035537" description="OmpA-like domain-containing protein" evidence="2">
    <location>
        <begin position="20"/>
        <end position="618"/>
    </location>
</feature>
<gene>
    <name evidence="4" type="ORF">CEE36_08135</name>
</gene>
<dbReference type="GO" id="GO:0016020">
    <property type="term" value="C:membrane"/>
    <property type="evidence" value="ECO:0007669"/>
    <property type="project" value="UniProtKB-UniRule"/>
</dbReference>
<dbReference type="GO" id="GO:0030246">
    <property type="term" value="F:carbohydrate binding"/>
    <property type="evidence" value="ECO:0007669"/>
    <property type="project" value="InterPro"/>
</dbReference>
<dbReference type="InterPro" id="IPR006665">
    <property type="entry name" value="OmpA-like"/>
</dbReference>
<accession>A0A532V2Q4</accession>
<dbReference type="InterPro" id="IPR013784">
    <property type="entry name" value="Carb-bd-like_fold"/>
</dbReference>
<dbReference type="NCBIfam" id="NF033709">
    <property type="entry name" value="PorV_fam"/>
    <property type="match status" value="1"/>
</dbReference>
<dbReference type="PANTHER" id="PTHR30329:SF21">
    <property type="entry name" value="LIPOPROTEIN YIAD-RELATED"/>
    <property type="match status" value="1"/>
</dbReference>
<comment type="caution">
    <text evidence="4">The sequence shown here is derived from an EMBL/GenBank/DDBJ whole genome shotgun (WGS) entry which is preliminary data.</text>
</comment>
<protein>
    <recommendedName>
        <fullName evidence="3">OmpA-like domain-containing protein</fullName>
    </recommendedName>
</protein>
<dbReference type="Gene3D" id="3.30.1330.60">
    <property type="entry name" value="OmpA-like domain"/>
    <property type="match status" value="1"/>
</dbReference>
<dbReference type="InterPro" id="IPR050330">
    <property type="entry name" value="Bact_OuterMem_StrucFunc"/>
</dbReference>
<evidence type="ECO:0000313" key="5">
    <source>
        <dbReference type="Proteomes" id="UP000317778"/>
    </source>
</evidence>
<dbReference type="PROSITE" id="PS51123">
    <property type="entry name" value="OMPA_2"/>
    <property type="match status" value="1"/>
</dbReference>
<dbReference type="AlphaFoldDB" id="A0A532V2Q4"/>